<accession>A0A7J8U1U7</accession>
<comment type="caution">
    <text evidence="1">The sequence shown here is derived from an EMBL/GenBank/DDBJ whole genome shotgun (WGS) entry which is preliminary data.</text>
</comment>
<name>A0A7J8U1U7_9ROSI</name>
<reference evidence="1 2" key="1">
    <citation type="journal article" date="2019" name="Genome Biol. Evol.">
        <title>Insights into the evolution of the New World diploid cottons (Gossypium, subgenus Houzingenia) based on genome sequencing.</title>
        <authorList>
            <person name="Grover C.E."/>
            <person name="Arick M.A. 2nd"/>
            <person name="Thrash A."/>
            <person name="Conover J.L."/>
            <person name="Sanders W.S."/>
            <person name="Peterson D.G."/>
            <person name="Frelichowski J.E."/>
            <person name="Scheffler J.A."/>
            <person name="Scheffler B.E."/>
            <person name="Wendel J.F."/>
        </authorList>
    </citation>
    <scope>NUCLEOTIDE SEQUENCE [LARGE SCALE GENOMIC DNA]</scope>
    <source>
        <strain evidence="1">57</strain>
        <tissue evidence="1">Leaf</tissue>
    </source>
</reference>
<dbReference type="EMBL" id="JABFAB010000003">
    <property type="protein sequence ID" value="MBA0644380.1"/>
    <property type="molecule type" value="Genomic_DNA"/>
</dbReference>
<evidence type="ECO:0000313" key="1">
    <source>
        <dbReference type="EMBL" id="MBA0644380.1"/>
    </source>
</evidence>
<evidence type="ECO:0000313" key="2">
    <source>
        <dbReference type="Proteomes" id="UP000593573"/>
    </source>
</evidence>
<organism evidence="1 2">
    <name type="scientific">Gossypium klotzschianum</name>
    <dbReference type="NCBI Taxonomy" id="34286"/>
    <lineage>
        <taxon>Eukaryota</taxon>
        <taxon>Viridiplantae</taxon>
        <taxon>Streptophyta</taxon>
        <taxon>Embryophyta</taxon>
        <taxon>Tracheophyta</taxon>
        <taxon>Spermatophyta</taxon>
        <taxon>Magnoliopsida</taxon>
        <taxon>eudicotyledons</taxon>
        <taxon>Gunneridae</taxon>
        <taxon>Pentapetalae</taxon>
        <taxon>rosids</taxon>
        <taxon>malvids</taxon>
        <taxon>Malvales</taxon>
        <taxon>Malvaceae</taxon>
        <taxon>Malvoideae</taxon>
        <taxon>Gossypium</taxon>
    </lineage>
</organism>
<gene>
    <name evidence="1" type="ORF">Goklo_028550</name>
</gene>
<dbReference type="AlphaFoldDB" id="A0A7J8U1U7"/>
<proteinExistence type="predicted"/>
<keyword evidence="2" id="KW-1185">Reference proteome</keyword>
<dbReference type="Proteomes" id="UP000593573">
    <property type="component" value="Unassembled WGS sequence"/>
</dbReference>
<protein>
    <submittedName>
        <fullName evidence="1">Uncharacterized protein</fullName>
    </submittedName>
</protein>
<sequence length="71" mass="8633">MARNEEKAQLMLNRFIALKRGGAARKVLFEEEEDVIEEERRKREVREKRNDKDFLSWKLNIFYPYAIVVFV</sequence>